<keyword evidence="4" id="KW-1003">Cell membrane</keyword>
<comment type="catalytic activity">
    <reaction evidence="21">
        <text>Na(+)(in) + ATP + H2O = Na(+)(out) + ADP + phosphate + H(+)</text>
        <dbReference type="Rhea" id="RHEA:14633"/>
        <dbReference type="ChEBI" id="CHEBI:15377"/>
        <dbReference type="ChEBI" id="CHEBI:15378"/>
        <dbReference type="ChEBI" id="CHEBI:29101"/>
        <dbReference type="ChEBI" id="CHEBI:30616"/>
        <dbReference type="ChEBI" id="CHEBI:43474"/>
        <dbReference type="ChEBI" id="CHEBI:456216"/>
        <dbReference type="EC" id="7.2.2.3"/>
    </reaction>
    <physiologicalReaction direction="left-to-right" evidence="21">
        <dbReference type="Rhea" id="RHEA:14634"/>
    </physiologicalReaction>
</comment>
<keyword evidence="12" id="KW-1278">Translocase</keyword>
<keyword evidence="13 23" id="KW-1133">Transmembrane helix</keyword>
<dbReference type="FunFam" id="1.20.1110.10:FF:000015">
    <property type="entry name" value="Sodium ion P-type ATPase"/>
    <property type="match status" value="1"/>
</dbReference>
<keyword evidence="6 23" id="KW-0812">Transmembrane</keyword>
<dbReference type="STRING" id="139420.A0A371CS94"/>
<dbReference type="InterPro" id="IPR023214">
    <property type="entry name" value="HAD_sf"/>
</dbReference>
<gene>
    <name evidence="25" type="ORF">OH76DRAFT_1390795</name>
</gene>
<name>A0A371CS94_9APHY</name>
<feature type="transmembrane region" description="Helical" evidence="23">
    <location>
        <begin position="116"/>
        <end position="135"/>
    </location>
</feature>
<keyword evidence="7" id="KW-0479">Metal-binding</keyword>
<evidence type="ECO:0000256" key="19">
    <source>
        <dbReference type="ARBA" id="ARBA00035029"/>
    </source>
</evidence>
<evidence type="ECO:0000256" key="1">
    <source>
        <dbReference type="ARBA" id="ARBA00001946"/>
    </source>
</evidence>
<dbReference type="PRINTS" id="PR00120">
    <property type="entry name" value="HATPASE"/>
</dbReference>
<comment type="subcellular location">
    <subcellularLocation>
        <location evidence="2">Cell membrane</location>
        <topology evidence="2">Multi-pass membrane protein</topology>
    </subcellularLocation>
</comment>
<evidence type="ECO:0000256" key="10">
    <source>
        <dbReference type="ARBA" id="ARBA00022842"/>
    </source>
</evidence>
<dbReference type="InterPro" id="IPR059000">
    <property type="entry name" value="ATPase_P-type_domA"/>
</dbReference>
<dbReference type="GO" id="GO:0006813">
    <property type="term" value="P:potassium ion transport"/>
    <property type="evidence" value="ECO:0007669"/>
    <property type="project" value="UniProtKB-KW"/>
</dbReference>
<dbReference type="GO" id="GO:0005886">
    <property type="term" value="C:plasma membrane"/>
    <property type="evidence" value="ECO:0007669"/>
    <property type="project" value="UniProtKB-SubCell"/>
</dbReference>
<evidence type="ECO:0000256" key="6">
    <source>
        <dbReference type="ARBA" id="ARBA00022692"/>
    </source>
</evidence>
<feature type="transmembrane region" description="Helical" evidence="23">
    <location>
        <begin position="883"/>
        <end position="910"/>
    </location>
</feature>
<keyword evidence="8" id="KW-0547">Nucleotide-binding</keyword>
<dbReference type="NCBIfam" id="TIGR01494">
    <property type="entry name" value="ATPase_P-type"/>
    <property type="match status" value="3"/>
</dbReference>
<dbReference type="PRINTS" id="PR00119">
    <property type="entry name" value="CATATPASE"/>
</dbReference>
<dbReference type="PROSITE" id="PS00154">
    <property type="entry name" value="ATPASE_E1_E2"/>
    <property type="match status" value="1"/>
</dbReference>
<dbReference type="SMART" id="SM00831">
    <property type="entry name" value="Cation_ATPase_N"/>
    <property type="match status" value="1"/>
</dbReference>
<keyword evidence="10" id="KW-0460">Magnesium</keyword>
<evidence type="ECO:0000256" key="12">
    <source>
        <dbReference type="ARBA" id="ARBA00022967"/>
    </source>
</evidence>
<keyword evidence="3" id="KW-0813">Transport</keyword>
<dbReference type="Gene3D" id="1.20.1110.10">
    <property type="entry name" value="Calcium-transporting ATPase, transmembrane domain"/>
    <property type="match status" value="2"/>
</dbReference>
<feature type="transmembrane region" description="Helical" evidence="23">
    <location>
        <begin position="87"/>
        <end position="110"/>
    </location>
</feature>
<dbReference type="SUPFAM" id="SSF81653">
    <property type="entry name" value="Calcium ATPase, transduction domain A"/>
    <property type="match status" value="1"/>
</dbReference>
<dbReference type="Pfam" id="PF00122">
    <property type="entry name" value="E1-E2_ATPase"/>
    <property type="match status" value="1"/>
</dbReference>
<evidence type="ECO:0000256" key="3">
    <source>
        <dbReference type="ARBA" id="ARBA00022448"/>
    </source>
</evidence>
<evidence type="ECO:0000256" key="5">
    <source>
        <dbReference type="ARBA" id="ARBA00022538"/>
    </source>
</evidence>
<dbReference type="SUPFAM" id="SSF56784">
    <property type="entry name" value="HAD-like"/>
    <property type="match status" value="1"/>
</dbReference>
<dbReference type="FunFam" id="2.70.150.10:FF:000016">
    <property type="entry name" value="Calcium-transporting P-type ATPase putative"/>
    <property type="match status" value="1"/>
</dbReference>
<evidence type="ECO:0000313" key="25">
    <source>
        <dbReference type="EMBL" id="RDX43163.1"/>
    </source>
</evidence>
<evidence type="ECO:0000256" key="23">
    <source>
        <dbReference type="SAM" id="Phobius"/>
    </source>
</evidence>
<keyword evidence="11" id="KW-0630">Potassium</keyword>
<evidence type="ECO:0000256" key="13">
    <source>
        <dbReference type="ARBA" id="ARBA00022989"/>
    </source>
</evidence>
<sequence>MPGLPPRTATVSADPTLVNHLGHLQTETDSATDAGFRPPYQLTADQVATEYEVDPQVGLTDSQAQERLQRYGPNELEGGEGVSWVRVLLAQVVNAMVLVMIIAFAVSLAIRSWIEGGVIAGVIVLNVVVGFIQQYSAEQTMDSLRSLASPSADVVRNSHEKIVSSSELVPGDIVVLKTGDVVPADLRLFETMNFEVDESLLTGESIPVAKNASERYEHEVSVGDRLNMAYSSSTVTKGRAQGIVVATGMKTEIGAIAASLQGSGGTKVRKVRRNEEGKKLFHYYVSAYALTVTDTIGRFLGVNVGTPLQRRLSQLAVVLFAIAIVFAIVVAAANRFVNNRVVIIYAVSTGLCMIPASLIVVLTITFAVSTKRMAERHVIVRKLDSIEALGAVSDICSDKTGTLTQGRMVARVAWVPALGTWTLRDSFDPFDPTSGRMDFCKGIPPSANSGENDGGGGQPDPSCSEMTALLECASLCNIASVFQEHREADGEKHSAEKVWAARGDPTEIALQVLAHRFKRGKPTLLKQGYEQLAEYPFSSDLKRMAVIFRCPGADAEKAPCVALIKGAVERVLDACMQIQSSDGVRPIKAPDQDTIMQNVDQMAGSGLRVLALAGREWVGDAEGVDRAEVERDMTFYGLVGIYDPPRPESRLAVEDCRRAGIVVHMLTGDHPSTATAIAKEIGIIEDKDIAVMQKYTVVTASEFDKMSDEQIDAIAELPRVIGRCSPQTKVRMIEALHRRKKFAAMTGDGVNDSPSLSRADVGIGMGSGSDVAKNASDIVLTDDNFASIIAAIQEGRRSFDNIKSFALHLLAGNVGQAIVLLIGLAFKDQERLSVFPLSPVEVLWVVVITSGPPAMGLGMQGAASDVMRRPPHDARRGILTTELLIDMAVCGIILGAISLSSFVLVIWGFGGGDLGAGGCNDSRDGCEVVFRARAACFACVSWLCLLLAWEMVDLRRSLFWMHPETRTPLTQWMKDLSANQVLFWSVVLGFVATFPVIYIPVINDRVFLHAPISWEWGIVFIGSLVFVLCVEAWKFGKRVYFRRSAARPRAS</sequence>
<dbReference type="InterPro" id="IPR023298">
    <property type="entry name" value="ATPase_P-typ_TM_dom_sf"/>
</dbReference>
<evidence type="ECO:0000256" key="8">
    <source>
        <dbReference type="ARBA" id="ARBA00022741"/>
    </source>
</evidence>
<evidence type="ECO:0000256" key="2">
    <source>
        <dbReference type="ARBA" id="ARBA00004651"/>
    </source>
</evidence>
<dbReference type="Gene3D" id="3.40.50.1000">
    <property type="entry name" value="HAD superfamily/HAD-like"/>
    <property type="match status" value="1"/>
</dbReference>
<dbReference type="Pfam" id="PF13246">
    <property type="entry name" value="Cation_ATPase"/>
    <property type="match status" value="1"/>
</dbReference>
<evidence type="ECO:0000256" key="22">
    <source>
        <dbReference type="SAM" id="MobiDB-lite"/>
    </source>
</evidence>
<evidence type="ECO:0000256" key="4">
    <source>
        <dbReference type="ARBA" id="ARBA00022475"/>
    </source>
</evidence>
<keyword evidence="9" id="KW-0067">ATP-binding</keyword>
<feature type="region of interest" description="Disordered" evidence="22">
    <location>
        <begin position="442"/>
        <end position="461"/>
    </location>
</feature>
<protein>
    <recommendedName>
        <fullName evidence="19">P-type Na(+) transporter</fullName>
        <ecNumber evidence="19">7.2.2.3</ecNumber>
    </recommendedName>
</protein>
<dbReference type="InterPro" id="IPR008250">
    <property type="entry name" value="ATPase_P-typ_transduc_dom_A_sf"/>
</dbReference>
<dbReference type="InterPro" id="IPR044492">
    <property type="entry name" value="P_typ_ATPase_HD_dom"/>
</dbReference>
<dbReference type="GO" id="GO:0046872">
    <property type="term" value="F:metal ion binding"/>
    <property type="evidence" value="ECO:0007669"/>
    <property type="project" value="UniProtKB-KW"/>
</dbReference>
<dbReference type="InterPro" id="IPR001757">
    <property type="entry name" value="P_typ_ATPase"/>
</dbReference>
<evidence type="ECO:0000256" key="14">
    <source>
        <dbReference type="ARBA" id="ARBA00023053"/>
    </source>
</evidence>
<keyword evidence="26" id="KW-1185">Reference proteome</keyword>
<feature type="transmembrane region" description="Helical" evidence="23">
    <location>
        <begin position="930"/>
        <end position="949"/>
    </location>
</feature>
<evidence type="ECO:0000256" key="20">
    <source>
        <dbReference type="ARBA" id="ARBA00048599"/>
    </source>
</evidence>
<evidence type="ECO:0000259" key="24">
    <source>
        <dbReference type="SMART" id="SM00831"/>
    </source>
</evidence>
<comment type="cofactor">
    <cofactor evidence="1">
        <name>Mg(2+)</name>
        <dbReference type="ChEBI" id="CHEBI:18420"/>
    </cofactor>
</comment>
<dbReference type="InterPro" id="IPR023299">
    <property type="entry name" value="ATPase_P-typ_cyto_dom_N"/>
</dbReference>
<dbReference type="Pfam" id="PF00689">
    <property type="entry name" value="Cation_ATPase_C"/>
    <property type="match status" value="1"/>
</dbReference>
<evidence type="ECO:0000313" key="26">
    <source>
        <dbReference type="Proteomes" id="UP000256964"/>
    </source>
</evidence>
<dbReference type="InterPro" id="IPR036412">
    <property type="entry name" value="HAD-like_sf"/>
</dbReference>
<feature type="transmembrane region" description="Helical" evidence="23">
    <location>
        <begin position="343"/>
        <end position="368"/>
    </location>
</feature>
<dbReference type="SFLD" id="SFLDG00002">
    <property type="entry name" value="C1.7:_P-type_atpase_like"/>
    <property type="match status" value="1"/>
</dbReference>
<dbReference type="GO" id="GO:0016887">
    <property type="term" value="F:ATP hydrolysis activity"/>
    <property type="evidence" value="ECO:0007669"/>
    <property type="project" value="InterPro"/>
</dbReference>
<organism evidence="25 26">
    <name type="scientific">Lentinus brumalis</name>
    <dbReference type="NCBI Taxonomy" id="2498619"/>
    <lineage>
        <taxon>Eukaryota</taxon>
        <taxon>Fungi</taxon>
        <taxon>Dikarya</taxon>
        <taxon>Basidiomycota</taxon>
        <taxon>Agaricomycotina</taxon>
        <taxon>Agaricomycetes</taxon>
        <taxon>Polyporales</taxon>
        <taxon>Polyporaceae</taxon>
        <taxon>Lentinus</taxon>
    </lineage>
</organism>
<dbReference type="InterPro" id="IPR018303">
    <property type="entry name" value="ATPase_P-typ_P_site"/>
</dbReference>
<dbReference type="InterPro" id="IPR006068">
    <property type="entry name" value="ATPase_P-typ_cation-transptr_C"/>
</dbReference>
<evidence type="ECO:0000256" key="16">
    <source>
        <dbReference type="ARBA" id="ARBA00023136"/>
    </source>
</evidence>
<evidence type="ECO:0000256" key="15">
    <source>
        <dbReference type="ARBA" id="ARBA00023065"/>
    </source>
</evidence>
<dbReference type="NCBIfam" id="TIGR01523">
    <property type="entry name" value="ATPase-IID_K-Na"/>
    <property type="match status" value="1"/>
</dbReference>
<dbReference type="InterPro" id="IPR004014">
    <property type="entry name" value="ATPase_P-typ_cation-transptr_N"/>
</dbReference>
<keyword evidence="17" id="KW-0739">Sodium transport</keyword>
<keyword evidence="16 23" id="KW-0472">Membrane</keyword>
<feature type="transmembrane region" description="Helical" evidence="23">
    <location>
        <begin position="981"/>
        <end position="1002"/>
    </location>
</feature>
<evidence type="ECO:0000256" key="18">
    <source>
        <dbReference type="ARBA" id="ARBA00035017"/>
    </source>
</evidence>
<dbReference type="Gene3D" id="2.70.150.10">
    <property type="entry name" value="Calcium-transporting ATPase, cytoplasmic transduction domain A"/>
    <property type="match status" value="1"/>
</dbReference>
<keyword evidence="15" id="KW-0406">Ion transport</keyword>
<dbReference type="PANTHER" id="PTHR42861">
    <property type="entry name" value="CALCIUM-TRANSPORTING ATPASE"/>
    <property type="match status" value="1"/>
</dbReference>
<feature type="domain" description="Cation-transporting P-type ATPase N-terminal" evidence="24">
    <location>
        <begin position="38"/>
        <end position="112"/>
    </location>
</feature>
<dbReference type="SUPFAM" id="SSF81660">
    <property type="entry name" value="Metal cation-transporting ATPase, ATP-binding domain N"/>
    <property type="match status" value="1"/>
</dbReference>
<evidence type="ECO:0000256" key="7">
    <source>
        <dbReference type="ARBA" id="ARBA00022723"/>
    </source>
</evidence>
<comment type="similarity">
    <text evidence="18">Belongs to the cation transport ATPase (P-type) (TC 3.A.3) family. Type IID subfamily.</text>
</comment>
<dbReference type="SUPFAM" id="SSF81665">
    <property type="entry name" value="Calcium ATPase, transmembrane domain M"/>
    <property type="match status" value="1"/>
</dbReference>
<dbReference type="GO" id="GO:0008554">
    <property type="term" value="F:P-type sodium transporter activity"/>
    <property type="evidence" value="ECO:0007669"/>
    <property type="project" value="UniProtKB-EC"/>
</dbReference>
<evidence type="ECO:0000256" key="9">
    <source>
        <dbReference type="ARBA" id="ARBA00022840"/>
    </source>
</evidence>
<dbReference type="EC" id="7.2.2.3" evidence="19"/>
<proteinExistence type="inferred from homology"/>
<evidence type="ECO:0000256" key="11">
    <source>
        <dbReference type="ARBA" id="ARBA00022958"/>
    </source>
</evidence>
<feature type="transmembrane region" description="Helical" evidence="23">
    <location>
        <begin position="805"/>
        <end position="826"/>
    </location>
</feature>
<accession>A0A371CS94</accession>
<keyword evidence="14" id="KW-0915">Sodium</keyword>
<feature type="transmembrane region" description="Helical" evidence="23">
    <location>
        <begin position="1014"/>
        <end position="1033"/>
    </location>
</feature>
<reference evidence="25 26" key="1">
    <citation type="journal article" date="2018" name="Biotechnol. Biofuels">
        <title>Integrative visual omics of the white-rot fungus Polyporus brumalis exposes the biotechnological potential of its oxidative enzymes for delignifying raw plant biomass.</title>
        <authorList>
            <person name="Miyauchi S."/>
            <person name="Rancon A."/>
            <person name="Drula E."/>
            <person name="Hage H."/>
            <person name="Chaduli D."/>
            <person name="Favel A."/>
            <person name="Grisel S."/>
            <person name="Henrissat B."/>
            <person name="Herpoel-Gimbert I."/>
            <person name="Ruiz-Duenas F.J."/>
            <person name="Chevret D."/>
            <person name="Hainaut M."/>
            <person name="Lin J."/>
            <person name="Wang M."/>
            <person name="Pangilinan J."/>
            <person name="Lipzen A."/>
            <person name="Lesage-Meessen L."/>
            <person name="Navarro D."/>
            <person name="Riley R."/>
            <person name="Grigoriev I.V."/>
            <person name="Zhou S."/>
            <person name="Raouche S."/>
            <person name="Rosso M.N."/>
        </authorList>
    </citation>
    <scope>NUCLEOTIDE SEQUENCE [LARGE SCALE GENOMIC DNA]</scope>
    <source>
        <strain evidence="25 26">BRFM 1820</strain>
    </source>
</reference>
<feature type="transmembrane region" description="Helical" evidence="23">
    <location>
        <begin position="315"/>
        <end position="337"/>
    </location>
</feature>
<dbReference type="SFLD" id="SFLDF00027">
    <property type="entry name" value="p-type_atpase"/>
    <property type="match status" value="1"/>
</dbReference>
<comment type="catalytic activity">
    <reaction evidence="20">
        <text>K(+)(in) + ATP + H2O = K(+)(out) + ADP + phosphate + H(+)</text>
        <dbReference type="Rhea" id="RHEA:75815"/>
        <dbReference type="ChEBI" id="CHEBI:15377"/>
        <dbReference type="ChEBI" id="CHEBI:15378"/>
        <dbReference type="ChEBI" id="CHEBI:29103"/>
        <dbReference type="ChEBI" id="CHEBI:30616"/>
        <dbReference type="ChEBI" id="CHEBI:43474"/>
        <dbReference type="ChEBI" id="CHEBI:456216"/>
    </reaction>
</comment>
<dbReference type="EMBL" id="KZ857469">
    <property type="protein sequence ID" value="RDX43163.1"/>
    <property type="molecule type" value="Genomic_DNA"/>
</dbReference>
<dbReference type="GO" id="GO:0005524">
    <property type="term" value="F:ATP binding"/>
    <property type="evidence" value="ECO:0007669"/>
    <property type="project" value="UniProtKB-KW"/>
</dbReference>
<dbReference type="Proteomes" id="UP000256964">
    <property type="component" value="Unassembled WGS sequence"/>
</dbReference>
<dbReference type="OrthoDB" id="3352408at2759"/>
<dbReference type="Pfam" id="PF00690">
    <property type="entry name" value="Cation_ATPase_N"/>
    <property type="match status" value="1"/>
</dbReference>
<keyword evidence="5" id="KW-0633">Potassium transport</keyword>
<dbReference type="Gene3D" id="3.40.1110.10">
    <property type="entry name" value="Calcium-transporting ATPase, cytoplasmic domain N"/>
    <property type="match status" value="1"/>
</dbReference>
<dbReference type="FunFam" id="3.40.50.1000:FF:000047">
    <property type="entry name" value="Sodium P-type ATPase"/>
    <property type="match status" value="1"/>
</dbReference>
<evidence type="ECO:0000256" key="21">
    <source>
        <dbReference type="ARBA" id="ARBA00049499"/>
    </source>
</evidence>
<dbReference type="InterPro" id="IPR006414">
    <property type="entry name" value="P-type_ATPase_IID"/>
</dbReference>
<evidence type="ECO:0000256" key="17">
    <source>
        <dbReference type="ARBA" id="ARBA00023201"/>
    </source>
</evidence>
<dbReference type="SFLD" id="SFLDS00003">
    <property type="entry name" value="Haloacid_Dehalogenase"/>
    <property type="match status" value="1"/>
</dbReference>
<dbReference type="AlphaFoldDB" id="A0A371CS94"/>